<name>A0A4Q9PH14_9APHY</name>
<evidence type="ECO:0000256" key="1">
    <source>
        <dbReference type="SAM" id="MobiDB-lite"/>
    </source>
</evidence>
<dbReference type="Proteomes" id="UP000292957">
    <property type="component" value="Unassembled WGS sequence"/>
</dbReference>
<sequence length="678" mass="72519">MASIFSHNRILPNLKRRSRPTNKAENSPAKAKPLHILPNVAEEDEYPSRQSCSSLSSLPTNPNPSSYQPSPFVTASATLGARPTHDKRDSRRVVLTGVEGLTFDDFFPPSSAPRVRTPSPPPRPITPPPRSVTSSSGTESPLDDINLRFSGLGISLDFPSPPSSATRNPSFSRNREQSPSPSLTSSDASTCSPKTPCSTPPTSDDDESPSKESHLMRAPTFKSQRASVLFMQSMPDLAEAPRKTSITSLLDDDVSEEVAWFAQDISEIVTLASPLPPAFPLEASGPARDPRARPDSVVPLPRKHSRGDRPVPTLPRISIQDSGERSPSAQLDPTFPSKRRSYLIPSRPPPPPPVCCPPRSPSLSAMEQATEELLAELANAALGAGFLGTELTFPHSALSDAGSVPPSPSSHFIVKSPLTPCSAASNDMRPPPRSSVPADIFDFCDSPIDTPSMCSFFTPPTSSMSNRLNPQQHQWPTTPVSAVSMSVYSQTDSAPASPLSSFDFDIDVSHVRAPSERPATPDSPMRVHAPTPRRTPSMRSVGSAADQERTLRSRWSTSTLGSIADSHGHSWLGRFTLSPSKKGKGGSSSKHAAPQPAPVLAPVNTHLQRKNAVKSSHSPKRSMDSERGVSRRDSRSSRVSESSASDSGESTASSGLRRKPIPLVLLSTAAGPANAMQM</sequence>
<feature type="compositionally biased region" description="Basic residues" evidence="1">
    <location>
        <begin position="607"/>
        <end position="620"/>
    </location>
</feature>
<feature type="compositionally biased region" description="Basic and acidic residues" evidence="1">
    <location>
        <begin position="83"/>
        <end position="92"/>
    </location>
</feature>
<gene>
    <name evidence="3" type="ORF">BD310DRAFT_981604</name>
    <name evidence="2" type="ORF">BD311DRAFT_806236</name>
</gene>
<feature type="region of interest" description="Disordered" evidence="1">
    <location>
        <begin position="1"/>
        <end position="220"/>
    </location>
</feature>
<evidence type="ECO:0000313" key="4">
    <source>
        <dbReference type="Proteomes" id="UP000292082"/>
    </source>
</evidence>
<evidence type="ECO:0000313" key="3">
    <source>
        <dbReference type="EMBL" id="TBU52777.1"/>
    </source>
</evidence>
<dbReference type="EMBL" id="ML143413">
    <property type="protein sequence ID" value="TBU29479.1"/>
    <property type="molecule type" value="Genomic_DNA"/>
</dbReference>
<dbReference type="EMBL" id="ML145237">
    <property type="protein sequence ID" value="TBU52777.1"/>
    <property type="molecule type" value="Genomic_DNA"/>
</dbReference>
<feature type="compositionally biased region" description="Low complexity" evidence="1">
    <location>
        <begin position="587"/>
        <end position="603"/>
    </location>
</feature>
<dbReference type="AlphaFoldDB" id="A0A4Q9PH14"/>
<proteinExistence type="predicted"/>
<feature type="compositionally biased region" description="Low complexity" evidence="1">
    <location>
        <begin position="639"/>
        <end position="655"/>
    </location>
</feature>
<feature type="compositionally biased region" description="Polar residues" evidence="1">
    <location>
        <begin position="319"/>
        <end position="331"/>
    </location>
</feature>
<feature type="compositionally biased region" description="Polar residues" evidence="1">
    <location>
        <begin position="67"/>
        <end position="77"/>
    </location>
</feature>
<feature type="region of interest" description="Disordered" evidence="1">
    <location>
        <begin position="280"/>
        <end position="353"/>
    </location>
</feature>
<feature type="compositionally biased region" description="Pro residues" evidence="1">
    <location>
        <begin position="118"/>
        <end position="130"/>
    </location>
</feature>
<feature type="compositionally biased region" description="Polar residues" evidence="1">
    <location>
        <begin position="163"/>
        <end position="172"/>
    </location>
</feature>
<feature type="compositionally biased region" description="Low complexity" evidence="1">
    <location>
        <begin position="178"/>
        <end position="202"/>
    </location>
</feature>
<evidence type="ECO:0000313" key="2">
    <source>
        <dbReference type="EMBL" id="TBU29479.1"/>
    </source>
</evidence>
<dbReference type="Proteomes" id="UP000292082">
    <property type="component" value="Unassembled WGS sequence"/>
</dbReference>
<accession>A0A4Q9PH14</accession>
<feature type="compositionally biased region" description="Basic and acidic residues" evidence="1">
    <location>
        <begin position="621"/>
        <end position="638"/>
    </location>
</feature>
<feature type="compositionally biased region" description="Low complexity" evidence="1">
    <location>
        <begin position="48"/>
        <end position="66"/>
    </location>
</feature>
<protein>
    <submittedName>
        <fullName evidence="3">Uncharacterized protein</fullName>
    </submittedName>
</protein>
<keyword evidence="4" id="KW-1185">Reference proteome</keyword>
<reference evidence="3 4" key="1">
    <citation type="submission" date="2019-01" db="EMBL/GenBank/DDBJ databases">
        <title>Draft genome sequences of three monokaryotic isolates of the white-rot basidiomycete fungus Dichomitus squalens.</title>
        <authorList>
            <consortium name="DOE Joint Genome Institute"/>
            <person name="Lopez S.C."/>
            <person name="Andreopoulos B."/>
            <person name="Pangilinan J."/>
            <person name="Lipzen A."/>
            <person name="Riley R."/>
            <person name="Ahrendt S."/>
            <person name="Ng V."/>
            <person name="Barry K."/>
            <person name="Daum C."/>
            <person name="Grigoriev I.V."/>
            <person name="Hilden K.S."/>
            <person name="Makela M.R."/>
            <person name="de Vries R.P."/>
        </authorList>
    </citation>
    <scope>NUCLEOTIDE SEQUENCE [LARGE SCALE GENOMIC DNA]</scope>
    <source>
        <strain evidence="3 4">CBS 464.89</strain>
        <strain evidence="2">OM18370.1</strain>
    </source>
</reference>
<feature type="region of interest" description="Disordered" evidence="1">
    <location>
        <begin position="513"/>
        <end position="660"/>
    </location>
</feature>
<feature type="compositionally biased region" description="Low complexity" evidence="1">
    <location>
        <begin position="108"/>
        <end position="117"/>
    </location>
</feature>
<dbReference type="OrthoDB" id="2692698at2759"/>
<organism evidence="3 4">
    <name type="scientific">Dichomitus squalens</name>
    <dbReference type="NCBI Taxonomy" id="114155"/>
    <lineage>
        <taxon>Eukaryota</taxon>
        <taxon>Fungi</taxon>
        <taxon>Dikarya</taxon>
        <taxon>Basidiomycota</taxon>
        <taxon>Agaricomycotina</taxon>
        <taxon>Agaricomycetes</taxon>
        <taxon>Polyporales</taxon>
        <taxon>Polyporaceae</taxon>
        <taxon>Dichomitus</taxon>
    </lineage>
</organism>